<dbReference type="EMBL" id="QFPN01000005">
    <property type="protein sequence ID" value="PZQ15032.1"/>
    <property type="molecule type" value="Genomic_DNA"/>
</dbReference>
<evidence type="ECO:0000313" key="2">
    <source>
        <dbReference type="EMBL" id="PZQ15032.1"/>
    </source>
</evidence>
<dbReference type="Proteomes" id="UP000249577">
    <property type="component" value="Unassembled WGS sequence"/>
</dbReference>
<organism evidence="2 3">
    <name type="scientific">Ancylobacter novellus</name>
    <name type="common">Thiobacillus novellus</name>
    <dbReference type="NCBI Taxonomy" id="921"/>
    <lineage>
        <taxon>Bacteria</taxon>
        <taxon>Pseudomonadati</taxon>
        <taxon>Pseudomonadota</taxon>
        <taxon>Alphaproteobacteria</taxon>
        <taxon>Hyphomicrobiales</taxon>
        <taxon>Xanthobacteraceae</taxon>
        <taxon>Ancylobacter</taxon>
    </lineage>
</organism>
<dbReference type="AlphaFoldDB" id="A0A2W5KDD5"/>
<name>A0A2W5KDD5_ANCNO</name>
<feature type="signal peptide" evidence="1">
    <location>
        <begin position="1"/>
        <end position="33"/>
    </location>
</feature>
<evidence type="ECO:0000313" key="3">
    <source>
        <dbReference type="Proteomes" id="UP000249577"/>
    </source>
</evidence>
<evidence type="ECO:0008006" key="4">
    <source>
        <dbReference type="Google" id="ProtNLM"/>
    </source>
</evidence>
<keyword evidence="1" id="KW-0732">Signal</keyword>
<evidence type="ECO:0000256" key="1">
    <source>
        <dbReference type="SAM" id="SignalP"/>
    </source>
</evidence>
<gene>
    <name evidence="2" type="ORF">DI565_11420</name>
</gene>
<reference evidence="2 3" key="1">
    <citation type="submission" date="2017-08" db="EMBL/GenBank/DDBJ databases">
        <title>Infants hospitalized years apart are colonized by the same room-sourced microbial strains.</title>
        <authorList>
            <person name="Brooks B."/>
            <person name="Olm M.R."/>
            <person name="Firek B.A."/>
            <person name="Baker R."/>
            <person name="Thomas B.C."/>
            <person name="Morowitz M.J."/>
            <person name="Banfield J.F."/>
        </authorList>
    </citation>
    <scope>NUCLEOTIDE SEQUENCE [LARGE SCALE GENOMIC DNA]</scope>
    <source>
        <strain evidence="2">S2_005_003_R2_43</strain>
    </source>
</reference>
<proteinExistence type="predicted"/>
<comment type="caution">
    <text evidence="2">The sequence shown here is derived from an EMBL/GenBank/DDBJ whole genome shotgun (WGS) entry which is preliminary data.</text>
</comment>
<protein>
    <recommendedName>
        <fullName evidence="4">Rap1a immunity protein domain-containing protein</fullName>
    </recommendedName>
</protein>
<feature type="chain" id="PRO_5015884146" description="Rap1a immunity protein domain-containing protein" evidence="1">
    <location>
        <begin position="34"/>
        <end position="130"/>
    </location>
</feature>
<accession>A0A2W5KDD5</accession>
<sequence>MRNVVGGEFMKKTAGSIALAAALAAAFAQPAAAAKTYVVWGIGAKTCGAWTDAQRTDKVKAETYHTWIYGFLTGTAYGREGLDLARDAKVAPEDLVQWVDAYCEANPLMTVERAGVALLDHLTGAKAQQQ</sequence>